<reference evidence="1 2" key="1">
    <citation type="submission" date="2016-03" db="EMBL/GenBank/DDBJ databases">
        <authorList>
            <person name="Ploux O."/>
        </authorList>
    </citation>
    <scope>NUCLEOTIDE SEQUENCE [LARGE SCALE GENOMIC DNA]</scope>
    <source>
        <strain evidence="1 2">R-45370</strain>
    </source>
</reference>
<dbReference type="EMBL" id="LUUI01000101">
    <property type="protein sequence ID" value="OAI15595.1"/>
    <property type="molecule type" value="Genomic_DNA"/>
</dbReference>
<comment type="caution">
    <text evidence="1">The sequence shown here is derived from an EMBL/GenBank/DDBJ whole genome shotgun (WGS) entry which is preliminary data.</text>
</comment>
<protein>
    <submittedName>
        <fullName evidence="1">Uncharacterized protein</fullName>
    </submittedName>
</protein>
<evidence type="ECO:0000313" key="2">
    <source>
        <dbReference type="Proteomes" id="UP000078476"/>
    </source>
</evidence>
<dbReference type="Proteomes" id="UP000078476">
    <property type="component" value="Unassembled WGS sequence"/>
</dbReference>
<accession>A0A177NCH0</accession>
<organism evidence="1 2">
    <name type="scientific">Methylomonas lenta</name>
    <dbReference type="NCBI Taxonomy" id="980561"/>
    <lineage>
        <taxon>Bacteria</taxon>
        <taxon>Pseudomonadati</taxon>
        <taxon>Pseudomonadota</taxon>
        <taxon>Gammaproteobacteria</taxon>
        <taxon>Methylococcales</taxon>
        <taxon>Methylococcaceae</taxon>
        <taxon>Methylomonas</taxon>
    </lineage>
</organism>
<gene>
    <name evidence="1" type="ORF">A1359_09275</name>
</gene>
<dbReference type="AlphaFoldDB" id="A0A177NCH0"/>
<evidence type="ECO:0000313" key="1">
    <source>
        <dbReference type="EMBL" id="OAI15595.1"/>
    </source>
</evidence>
<proteinExistence type="predicted"/>
<sequence>MFLEYGVVWKRGESGNIDTVRKTATALVIRLFKAVFDFKDKTRSGLYAVEHKPTFSTQKMTLNYQVCRQASGGIDKIKLLKCSDKKVT</sequence>
<keyword evidence="2" id="KW-1185">Reference proteome</keyword>
<name>A0A177NCH0_9GAMM</name>